<keyword evidence="2" id="KW-0812">Transmembrane</keyword>
<evidence type="ECO:0000313" key="3">
    <source>
        <dbReference type="EMBL" id="KAJ4368300.1"/>
    </source>
</evidence>
<dbReference type="OrthoDB" id="310870at2759"/>
<proteinExistence type="predicted"/>
<organism evidence="3 4">
    <name type="scientific">Neocucurbitaria cava</name>
    <dbReference type="NCBI Taxonomy" id="798079"/>
    <lineage>
        <taxon>Eukaryota</taxon>
        <taxon>Fungi</taxon>
        <taxon>Dikarya</taxon>
        <taxon>Ascomycota</taxon>
        <taxon>Pezizomycotina</taxon>
        <taxon>Dothideomycetes</taxon>
        <taxon>Pleosporomycetidae</taxon>
        <taxon>Pleosporales</taxon>
        <taxon>Pleosporineae</taxon>
        <taxon>Cucurbitariaceae</taxon>
        <taxon>Neocucurbitaria</taxon>
    </lineage>
</organism>
<sequence length="322" mass="36285">MSLPSVPRWPSDETGVPKIDGNECFGDLVDKLSQYFEHTIRLPHTFEDLRRSPQGRALQPLIQYLSTQIHHPALVSALLALKGHFSALEEASDEPGVNEARGYACEFVAWQFLGNLTDKDIIDFLLVELPSVATPSSQDEEDAHSTLGNGRSVNQSDEQTPLLNTSNGDYFGHGNGMAADARFRSLTSQCENLSALEIASVSGAKKFLSQRPVQKVINGVWRGDIVFWETLSVNSIKKPKKYNRRQADPFSRLRVPLYLKVFETLFFAVFLALYYAVLVHRDFTRVTISEILLYVWIASFAYDEFADWVDAGQTSFYASDFW</sequence>
<keyword evidence="2" id="KW-1133">Transmembrane helix</keyword>
<dbReference type="EMBL" id="JAPEUY010000011">
    <property type="protein sequence ID" value="KAJ4368300.1"/>
    <property type="molecule type" value="Genomic_DNA"/>
</dbReference>
<keyword evidence="4" id="KW-1185">Reference proteome</keyword>
<name>A0A9W8Y6F4_9PLEO</name>
<gene>
    <name evidence="3" type="ORF">N0V83_006656</name>
</gene>
<dbReference type="PANTHER" id="PTHR35859">
    <property type="entry name" value="NONSELECTIVE CATION CHANNEL PROTEIN"/>
    <property type="match status" value="1"/>
</dbReference>
<protein>
    <recommendedName>
        <fullName evidence="5">Ion transport domain-containing protein</fullName>
    </recommendedName>
</protein>
<evidence type="ECO:0000256" key="1">
    <source>
        <dbReference type="SAM" id="MobiDB-lite"/>
    </source>
</evidence>
<evidence type="ECO:0008006" key="5">
    <source>
        <dbReference type="Google" id="ProtNLM"/>
    </source>
</evidence>
<evidence type="ECO:0000256" key="2">
    <source>
        <dbReference type="SAM" id="Phobius"/>
    </source>
</evidence>
<feature type="region of interest" description="Disordered" evidence="1">
    <location>
        <begin position="135"/>
        <end position="166"/>
    </location>
</feature>
<dbReference type="AlphaFoldDB" id="A0A9W8Y6F4"/>
<evidence type="ECO:0000313" key="4">
    <source>
        <dbReference type="Proteomes" id="UP001140560"/>
    </source>
</evidence>
<dbReference type="PANTHER" id="PTHR35859:SF5">
    <property type="entry name" value="ION TRANSPORT DOMAIN-CONTAINING PROTEIN"/>
    <property type="match status" value="1"/>
</dbReference>
<reference evidence="3" key="1">
    <citation type="submission" date="2022-10" db="EMBL/GenBank/DDBJ databases">
        <title>Tapping the CABI collections for fungal endophytes: first genome assemblies for Collariella, Neodidymelliopsis, Ascochyta clinopodiicola, Didymella pomorum, Didymosphaeria variabile, Neocosmospora piperis and Neocucurbitaria cava.</title>
        <authorList>
            <person name="Hill R."/>
        </authorList>
    </citation>
    <scope>NUCLEOTIDE SEQUENCE</scope>
    <source>
        <strain evidence="3">IMI 356814</strain>
    </source>
</reference>
<feature type="compositionally biased region" description="Polar residues" evidence="1">
    <location>
        <begin position="146"/>
        <end position="166"/>
    </location>
</feature>
<feature type="transmembrane region" description="Helical" evidence="2">
    <location>
        <begin position="257"/>
        <end position="277"/>
    </location>
</feature>
<dbReference type="InterPro" id="IPR052971">
    <property type="entry name" value="TRP_calcium_channel"/>
</dbReference>
<keyword evidence="2" id="KW-0472">Membrane</keyword>
<comment type="caution">
    <text evidence="3">The sequence shown here is derived from an EMBL/GenBank/DDBJ whole genome shotgun (WGS) entry which is preliminary data.</text>
</comment>
<accession>A0A9W8Y6F4</accession>
<dbReference type="Proteomes" id="UP001140560">
    <property type="component" value="Unassembled WGS sequence"/>
</dbReference>